<dbReference type="EMBL" id="CP033912">
    <property type="protein sequence ID" value="AZA94887.1"/>
    <property type="molecule type" value="Genomic_DNA"/>
</dbReference>
<name>A0AAD1DMS2_9FLAO</name>
<dbReference type="Proteomes" id="UP000281741">
    <property type="component" value="Chromosome"/>
</dbReference>
<dbReference type="EMBL" id="CP033915">
    <property type="protein sequence ID" value="AZA86479.1"/>
    <property type="molecule type" value="Genomic_DNA"/>
</dbReference>
<sequence>MKSQNYFEKLEMDQLSELANFVVNENMSHHTDHEVDETKHIQDMITKIYYEDLNLFFNSEFFVSKDSSGAIEGAIRIVKWDYHQELPIQKLFQIDPLKLSSRKRRTPIWHIGRFATRKNIGDRLLFKKLMVYAIAPLCKKKRGLAFAECDSKLLRAMQLLGIKARVLGKSIDYLGSETIPISLDYDGLKEFYHQNKKLIYHRKTTSLTQNITA</sequence>
<reference evidence="3 4" key="1">
    <citation type="submission" date="2018-11" db="EMBL/GenBank/DDBJ databases">
        <title>Proposal to divide the Flavobacteriaceae and reorganize its genera based on Amino Acid Identity values calculated from whole genome sequences.</title>
        <authorList>
            <person name="Nicholson A.C."/>
            <person name="Gulvik C.A."/>
            <person name="Whitney A.M."/>
            <person name="Humrighouse B.W."/>
            <person name="Bell M."/>
            <person name="Holmes B."/>
            <person name="Steigerwalt A.G."/>
            <person name="Villarma A."/>
            <person name="Sheth M."/>
            <person name="Batra D."/>
            <person name="Pryor J."/>
            <person name="Bernardet J.-F."/>
            <person name="Hugo C."/>
            <person name="Kampfer P."/>
            <person name="Newman J."/>
            <person name="McQuiston J.R."/>
        </authorList>
    </citation>
    <scope>NUCLEOTIDE SEQUENCE [LARGE SCALE GENOMIC DNA]</scope>
    <source>
        <strain evidence="1 3">G0207</strain>
        <strain evidence="2 4">H5143</strain>
    </source>
</reference>
<dbReference type="AlphaFoldDB" id="A0AAD1DMS2"/>
<evidence type="ECO:0000313" key="1">
    <source>
        <dbReference type="EMBL" id="AZA86479.1"/>
    </source>
</evidence>
<dbReference type="RefSeq" id="WP_123854069.1">
    <property type="nucleotide sequence ID" value="NZ_CP033912.1"/>
</dbReference>
<evidence type="ECO:0000313" key="2">
    <source>
        <dbReference type="EMBL" id="AZA94887.1"/>
    </source>
</evidence>
<keyword evidence="4" id="KW-1185">Reference proteome</keyword>
<dbReference type="InterPro" id="IPR016181">
    <property type="entry name" value="Acyl_CoA_acyltransferase"/>
</dbReference>
<proteinExistence type="predicted"/>
<evidence type="ECO:0000313" key="3">
    <source>
        <dbReference type="Proteomes" id="UP000274073"/>
    </source>
</evidence>
<dbReference type="Gene3D" id="3.40.630.30">
    <property type="match status" value="1"/>
</dbReference>
<dbReference type="Proteomes" id="UP000274073">
    <property type="component" value="Chromosome"/>
</dbReference>
<accession>A0AAD1DMS2</accession>
<protein>
    <submittedName>
        <fullName evidence="1">Uncharacterized protein</fullName>
    </submittedName>
</protein>
<organism evidence="1 3">
    <name type="scientific">Chryseobacterium shandongense</name>
    <dbReference type="NCBI Taxonomy" id="1493872"/>
    <lineage>
        <taxon>Bacteria</taxon>
        <taxon>Pseudomonadati</taxon>
        <taxon>Bacteroidota</taxon>
        <taxon>Flavobacteriia</taxon>
        <taxon>Flavobacteriales</taxon>
        <taxon>Weeksellaceae</taxon>
        <taxon>Chryseobacterium group</taxon>
        <taxon>Chryseobacterium</taxon>
    </lineage>
</organism>
<dbReference type="SUPFAM" id="SSF55729">
    <property type="entry name" value="Acyl-CoA N-acyltransferases (Nat)"/>
    <property type="match status" value="1"/>
</dbReference>
<evidence type="ECO:0000313" key="4">
    <source>
        <dbReference type="Proteomes" id="UP000281741"/>
    </source>
</evidence>
<gene>
    <name evidence="1" type="ORF">EG349_06595</name>
    <name evidence="2" type="ORF">EG353_04605</name>
</gene>